<dbReference type="GO" id="GO:0005886">
    <property type="term" value="C:plasma membrane"/>
    <property type="evidence" value="ECO:0007669"/>
    <property type="project" value="UniProtKB-SubCell"/>
</dbReference>
<feature type="transmembrane region" description="Helical" evidence="9">
    <location>
        <begin position="149"/>
        <end position="167"/>
    </location>
</feature>
<dbReference type="GO" id="GO:0008982">
    <property type="term" value="F:protein-N(PI)-phosphohistidine-sugar phosphotransferase activity"/>
    <property type="evidence" value="ECO:0007669"/>
    <property type="project" value="UniProtKB-UniRule"/>
</dbReference>
<dbReference type="Pfam" id="PF02378">
    <property type="entry name" value="PTS_EIIC"/>
    <property type="match status" value="1"/>
</dbReference>
<evidence type="ECO:0000256" key="5">
    <source>
        <dbReference type="ARBA" id="ARBA00022692"/>
    </source>
</evidence>
<feature type="transmembrane region" description="Helical" evidence="9">
    <location>
        <begin position="351"/>
        <end position="371"/>
    </location>
</feature>
<dbReference type="GO" id="GO:0009401">
    <property type="term" value="P:phosphoenolpyruvate-dependent sugar phosphotransferase system"/>
    <property type="evidence" value="ECO:0007669"/>
    <property type="project" value="InterPro"/>
</dbReference>
<reference evidence="11 12" key="1">
    <citation type="submission" date="2010-12" db="EMBL/GenBank/DDBJ databases">
        <title>The Genome Sequence of Coprobacillus sp. strain 29_1.</title>
        <authorList>
            <consortium name="The Broad Institute Genome Sequencing Platform"/>
            <person name="Earl A."/>
            <person name="Ward D."/>
            <person name="Feldgarden M."/>
            <person name="Gevers D."/>
            <person name="Daigneault M."/>
            <person name="Sibley C.D."/>
            <person name="White A."/>
            <person name="Strauss J."/>
            <person name="Allen-Vercoe E."/>
            <person name="Young S.K."/>
            <person name="Zeng Q."/>
            <person name="Gargeya S."/>
            <person name="Fitzgerald M."/>
            <person name="Haas B."/>
            <person name="Abouelleil A."/>
            <person name="Alvarado L."/>
            <person name="Arachchi H.M."/>
            <person name="Berlin A."/>
            <person name="Brown A."/>
            <person name="Chapman S.B."/>
            <person name="Chen Z."/>
            <person name="Dunbar C."/>
            <person name="Freedman E."/>
            <person name="Gearin G."/>
            <person name="Gellesch M."/>
            <person name="Goldberg J."/>
            <person name="Griggs A."/>
            <person name="Gujja S."/>
            <person name="Heilman E."/>
            <person name="Heiman D."/>
            <person name="Howarth C."/>
            <person name="Larson L."/>
            <person name="Lui A."/>
            <person name="MacDonald P.J.P."/>
            <person name="Mehta T."/>
            <person name="Montmayeur A."/>
            <person name="Murphy C."/>
            <person name="Neiman D."/>
            <person name="Pearson M."/>
            <person name="Priest M."/>
            <person name="Roberts A."/>
            <person name="Saif S."/>
            <person name="Shea T."/>
            <person name="Shenoy N."/>
            <person name="Sisk P."/>
            <person name="Stolte C."/>
            <person name="Sykes S."/>
            <person name="White J."/>
            <person name="Yandava C."/>
            <person name="Nusbaum C."/>
            <person name="Birren B."/>
        </authorList>
    </citation>
    <scope>NUCLEOTIDE SEQUENCE [LARGE SCALE GENOMIC DNA]</scope>
    <source>
        <strain evidence="11 12">29_1</strain>
    </source>
</reference>
<dbReference type="Proteomes" id="UP000003157">
    <property type="component" value="Unassembled WGS sequence"/>
</dbReference>
<dbReference type="STRING" id="100884.GCA_000269565_01403"/>
<dbReference type="GO" id="GO:1901264">
    <property type="term" value="P:carbohydrate derivative transport"/>
    <property type="evidence" value="ECO:0007669"/>
    <property type="project" value="TreeGrafter"/>
</dbReference>
<accession>E7G6B7</accession>
<sequence>MLEKIANKLLPIATKLSQQRHLSAVKDSFIISMPLVMGASLFVLLNALGTNFFNTDMFSGIATVVNQGTLGVLSILIAFTTANNLADYYLRVKPELANSGFTKIHAGGLAVALMFMLMPVTQSVVVEGLKDPAIISGMFAQELTSSSGLIYSLLTALIGTEIFVRFASIQCLRIKMPENVPPAIEKSFNALIPELITITIFAIVVFGLDQIWGVTVPDLIAAMISKPLSNFVLSSPGLIFLQFISDLLWVFGIHGSSILSPIRSAPMLDALTQNIAASGAGNSIPNIVTEPFMNMYGLIGGGGCILALVIAIFIVSKRKDHKTVAKLGLVPSLFNISEPIMFGLPVVMNPIFMIPAILVPSINLVIAYILTNMNLVGKVVAQVPWITPPGFYAFFATGGDFMAAFLSLALLALDVMIYIPFVKVSNKVDENMLSENQE</sequence>
<comment type="caution">
    <text evidence="11">The sequence shown here is derived from an EMBL/GenBank/DDBJ whole genome shotgun (WGS) entry which is preliminary data.</text>
</comment>
<feature type="transmembrane region" description="Helical" evidence="9">
    <location>
        <begin position="295"/>
        <end position="316"/>
    </location>
</feature>
<keyword evidence="6 9" id="KW-1133">Transmembrane helix</keyword>
<evidence type="ECO:0000256" key="7">
    <source>
        <dbReference type="ARBA" id="ARBA00023136"/>
    </source>
</evidence>
<proteinExistence type="predicted"/>
<dbReference type="EMBL" id="ADKX01000003">
    <property type="protein sequence ID" value="EFW06418.1"/>
    <property type="molecule type" value="Genomic_DNA"/>
</dbReference>
<dbReference type="InterPro" id="IPR004501">
    <property type="entry name" value="PTS_EIIC_3"/>
</dbReference>
<evidence type="ECO:0000256" key="4">
    <source>
        <dbReference type="ARBA" id="ARBA00022597"/>
    </source>
</evidence>
<dbReference type="InterPro" id="IPR004796">
    <property type="entry name" value="PTS_IIC_cello"/>
</dbReference>
<dbReference type="NCBIfam" id="TIGR00410">
    <property type="entry name" value="lacE"/>
    <property type="match status" value="1"/>
</dbReference>
<dbReference type="InterPro" id="IPR003352">
    <property type="entry name" value="PTS_EIIC"/>
</dbReference>
<evidence type="ECO:0000259" key="10">
    <source>
        <dbReference type="PROSITE" id="PS51105"/>
    </source>
</evidence>
<feature type="transmembrane region" description="Helical" evidence="9">
    <location>
        <begin position="107"/>
        <end position="129"/>
    </location>
</feature>
<dbReference type="eggNOG" id="COG1455">
    <property type="taxonomic scope" value="Bacteria"/>
</dbReference>
<keyword evidence="3 8" id="KW-1003">Cell membrane</keyword>
<dbReference type="PROSITE" id="PS51105">
    <property type="entry name" value="PTS_EIIC_TYPE_3"/>
    <property type="match status" value="1"/>
</dbReference>
<dbReference type="PIRSF" id="PIRSF006351">
    <property type="entry name" value="PTS_EIIC-Cellobiose"/>
    <property type="match status" value="1"/>
</dbReference>
<dbReference type="PANTHER" id="PTHR33989">
    <property type="match status" value="1"/>
</dbReference>
<feature type="transmembrane region" description="Helical" evidence="9">
    <location>
        <begin position="188"/>
        <end position="208"/>
    </location>
</feature>
<evidence type="ECO:0000256" key="9">
    <source>
        <dbReference type="SAM" id="Phobius"/>
    </source>
</evidence>
<feature type="transmembrane region" description="Helical" evidence="9">
    <location>
        <begin position="68"/>
        <end position="86"/>
    </location>
</feature>
<evidence type="ECO:0000313" key="12">
    <source>
        <dbReference type="Proteomes" id="UP000003157"/>
    </source>
</evidence>
<keyword evidence="7 8" id="KW-0472">Membrane</keyword>
<name>E7G6B7_9FIRM</name>
<evidence type="ECO:0000256" key="3">
    <source>
        <dbReference type="ARBA" id="ARBA00022475"/>
    </source>
</evidence>
<dbReference type="GeneID" id="78229280"/>
<dbReference type="HOGENOM" id="CLU_029688_1_2_9"/>
<keyword evidence="5 9" id="KW-0812">Transmembrane</keyword>
<evidence type="ECO:0000256" key="8">
    <source>
        <dbReference type="PIRNR" id="PIRNR006351"/>
    </source>
</evidence>
<dbReference type="RefSeq" id="WP_008787433.1">
    <property type="nucleotide sequence ID" value="NZ_AKCB01000001.1"/>
</dbReference>
<keyword evidence="4 8" id="KW-0762">Sugar transport</keyword>
<evidence type="ECO:0000256" key="6">
    <source>
        <dbReference type="ARBA" id="ARBA00022989"/>
    </source>
</evidence>
<comment type="function">
    <text evidence="8">The phosphoenolpyruvate-dependent sugar phosphotransferase system (PTS), a major carbohydrate active -transport system, catalyzes the phosphorylation of incoming sugar substrates concomitant with their translocation across the cell membrane.</text>
</comment>
<dbReference type="InterPro" id="IPR051088">
    <property type="entry name" value="PTS_Sugar-EIIC/EIIB"/>
</dbReference>
<feature type="transmembrane region" description="Helical" evidence="9">
    <location>
        <begin position="29"/>
        <end position="48"/>
    </location>
</feature>
<feature type="domain" description="PTS EIIC type-3" evidence="10">
    <location>
        <begin position="5"/>
        <end position="421"/>
    </location>
</feature>
<organism evidence="11 12">
    <name type="scientific">Coprobacillus cateniformis</name>
    <dbReference type="NCBI Taxonomy" id="100884"/>
    <lineage>
        <taxon>Bacteria</taxon>
        <taxon>Bacillati</taxon>
        <taxon>Bacillota</taxon>
        <taxon>Erysipelotrichia</taxon>
        <taxon>Erysipelotrichales</taxon>
        <taxon>Coprobacillaceae</taxon>
        <taxon>Coprobacillus</taxon>
    </lineage>
</organism>
<gene>
    <name evidence="11" type="ORF">HMPREF9488_00305</name>
</gene>
<dbReference type="AlphaFoldDB" id="E7G6B7"/>
<comment type="subcellular location">
    <subcellularLocation>
        <location evidence="1">Cell membrane</location>
        <topology evidence="1">Multi-pass membrane protein</topology>
    </subcellularLocation>
</comment>
<protein>
    <recommendedName>
        <fullName evidence="8">Permease IIC component</fullName>
    </recommendedName>
</protein>
<keyword evidence="12" id="KW-1185">Reference proteome</keyword>
<evidence type="ECO:0000256" key="1">
    <source>
        <dbReference type="ARBA" id="ARBA00004651"/>
    </source>
</evidence>
<evidence type="ECO:0000313" key="11">
    <source>
        <dbReference type="EMBL" id="EFW06418.1"/>
    </source>
</evidence>
<dbReference type="PANTHER" id="PTHR33989:SF4">
    <property type="entry name" value="PTS SYSTEM N,N'-DIACETYLCHITOBIOSE-SPECIFIC EIIC COMPONENT"/>
    <property type="match status" value="1"/>
</dbReference>
<keyword evidence="2 8" id="KW-0813">Transport</keyword>
<feature type="transmembrane region" description="Helical" evidence="9">
    <location>
        <begin position="391"/>
        <end position="413"/>
    </location>
</feature>
<evidence type="ECO:0000256" key="2">
    <source>
        <dbReference type="ARBA" id="ARBA00022448"/>
    </source>
</evidence>
<dbReference type="OrthoDB" id="1550290at2"/>